<evidence type="ECO:0000313" key="3">
    <source>
        <dbReference type="Proteomes" id="UP001552299"/>
    </source>
</evidence>
<sequence length="58" mass="6388">MPGICLLLLLSLPLPTDLKHTPFLHLHFHLLLLQPREVGLEHVCILGLLPVETCSGKG</sequence>
<dbReference type="Proteomes" id="UP001552299">
    <property type="component" value="Unassembled WGS sequence"/>
</dbReference>
<evidence type="ECO:0000313" key="2">
    <source>
        <dbReference type="EMBL" id="KAL0919669.1"/>
    </source>
</evidence>
<keyword evidence="3" id="KW-1185">Reference proteome</keyword>
<accession>A0ABD0V380</accession>
<feature type="chain" id="PRO_5044856466" evidence="1">
    <location>
        <begin position="19"/>
        <end position="58"/>
    </location>
</feature>
<reference evidence="2 3" key="1">
    <citation type="journal article" date="2024" name="Plant Biotechnol. J.">
        <title>Dendrobium thyrsiflorum genome and its molecular insights into genes involved in important horticultural traits.</title>
        <authorList>
            <person name="Chen B."/>
            <person name="Wang J.Y."/>
            <person name="Zheng P.J."/>
            <person name="Li K.L."/>
            <person name="Liang Y.M."/>
            <person name="Chen X.F."/>
            <person name="Zhang C."/>
            <person name="Zhao X."/>
            <person name="He X."/>
            <person name="Zhang G.Q."/>
            <person name="Liu Z.J."/>
            <person name="Xu Q."/>
        </authorList>
    </citation>
    <scope>NUCLEOTIDE SEQUENCE [LARGE SCALE GENOMIC DNA]</scope>
    <source>
        <strain evidence="2">GZMU011</strain>
    </source>
</reference>
<feature type="signal peptide" evidence="1">
    <location>
        <begin position="1"/>
        <end position="18"/>
    </location>
</feature>
<organism evidence="2 3">
    <name type="scientific">Dendrobium thyrsiflorum</name>
    <name type="common">Pinecone-like raceme dendrobium</name>
    <name type="synonym">Orchid</name>
    <dbReference type="NCBI Taxonomy" id="117978"/>
    <lineage>
        <taxon>Eukaryota</taxon>
        <taxon>Viridiplantae</taxon>
        <taxon>Streptophyta</taxon>
        <taxon>Embryophyta</taxon>
        <taxon>Tracheophyta</taxon>
        <taxon>Spermatophyta</taxon>
        <taxon>Magnoliopsida</taxon>
        <taxon>Liliopsida</taxon>
        <taxon>Asparagales</taxon>
        <taxon>Orchidaceae</taxon>
        <taxon>Epidendroideae</taxon>
        <taxon>Malaxideae</taxon>
        <taxon>Dendrobiinae</taxon>
        <taxon>Dendrobium</taxon>
    </lineage>
</organism>
<dbReference type="EMBL" id="JANQDX010000009">
    <property type="protein sequence ID" value="KAL0919669.1"/>
    <property type="molecule type" value="Genomic_DNA"/>
</dbReference>
<comment type="caution">
    <text evidence="2">The sequence shown here is derived from an EMBL/GenBank/DDBJ whole genome shotgun (WGS) entry which is preliminary data.</text>
</comment>
<dbReference type="AlphaFoldDB" id="A0ABD0V380"/>
<protein>
    <submittedName>
        <fullName evidence="2">Uncharacterized protein</fullName>
    </submittedName>
</protein>
<proteinExistence type="predicted"/>
<keyword evidence="1" id="KW-0732">Signal</keyword>
<evidence type="ECO:0000256" key="1">
    <source>
        <dbReference type="SAM" id="SignalP"/>
    </source>
</evidence>
<gene>
    <name evidence="2" type="ORF">M5K25_011782</name>
</gene>
<name>A0ABD0V380_DENTH</name>